<dbReference type="STRING" id="561365.SAMN05660866_01081"/>
<protein>
    <submittedName>
        <fullName evidence="2">Methyltransferase domain-containing protein</fullName>
    </submittedName>
</protein>
<dbReference type="Gene3D" id="3.40.50.150">
    <property type="entry name" value="Vaccinia Virus protein VP39"/>
    <property type="match status" value="1"/>
</dbReference>
<dbReference type="Proteomes" id="UP000190339">
    <property type="component" value="Unassembled WGS sequence"/>
</dbReference>
<dbReference type="AlphaFoldDB" id="A0A1T5ALW6"/>
<dbReference type="GO" id="GO:0032259">
    <property type="term" value="P:methylation"/>
    <property type="evidence" value="ECO:0007669"/>
    <property type="project" value="UniProtKB-KW"/>
</dbReference>
<dbReference type="CDD" id="cd02440">
    <property type="entry name" value="AdoMet_MTases"/>
    <property type="match status" value="1"/>
</dbReference>
<keyword evidence="1 2" id="KW-0808">Transferase</keyword>
<name>A0A1T5ALW6_9FLAO</name>
<keyword evidence="2" id="KW-0489">Methyltransferase</keyword>
<dbReference type="Pfam" id="PF13489">
    <property type="entry name" value="Methyltransf_23"/>
    <property type="match status" value="1"/>
</dbReference>
<dbReference type="InterPro" id="IPR029063">
    <property type="entry name" value="SAM-dependent_MTases_sf"/>
</dbReference>
<dbReference type="PANTHER" id="PTHR43861:SF3">
    <property type="entry name" value="PUTATIVE (AFU_ORTHOLOGUE AFUA_2G14390)-RELATED"/>
    <property type="match status" value="1"/>
</dbReference>
<dbReference type="SUPFAM" id="SSF53335">
    <property type="entry name" value="S-adenosyl-L-methionine-dependent methyltransferases"/>
    <property type="match status" value="1"/>
</dbReference>
<sequence length="284" mass="33133">MSQNKILLTTKDHLITKEKFSLEIDNEYDMLVTIPQPKKTEKYYQTTNYISHSDTAKNLFEKVYQIIKKHTLRKKTKLINQFSNNGKSLLDIGCGTGEFLAMAKNDHWSTFGVEPNLKAREKATLKNINVVAALDNIGNLKFNVISLWHVLEHLPDLQNQIKKITELLTEEGTLIIAVPNFKSNDAKHYKENWAAYDTPRHLWHFSQQAISRLFKEHQFRVIQTLPMKFDSYYVSLLSEKYKNGKQNYIKAFYQGWLSNYKAKSTSEYSSLIYVLKREQKANKA</sequence>
<evidence type="ECO:0000313" key="2">
    <source>
        <dbReference type="EMBL" id="SKB35797.1"/>
    </source>
</evidence>
<evidence type="ECO:0000256" key="1">
    <source>
        <dbReference type="ARBA" id="ARBA00022679"/>
    </source>
</evidence>
<accession>A0A1T5ALW6</accession>
<dbReference type="GO" id="GO:0008168">
    <property type="term" value="F:methyltransferase activity"/>
    <property type="evidence" value="ECO:0007669"/>
    <property type="project" value="UniProtKB-KW"/>
</dbReference>
<proteinExistence type="predicted"/>
<gene>
    <name evidence="2" type="ORF">SAMN05660866_01081</name>
</gene>
<reference evidence="3" key="1">
    <citation type="submission" date="2017-02" db="EMBL/GenBank/DDBJ databases">
        <authorList>
            <person name="Varghese N."/>
            <person name="Submissions S."/>
        </authorList>
    </citation>
    <scope>NUCLEOTIDE SEQUENCE [LARGE SCALE GENOMIC DNA]</scope>
    <source>
        <strain evidence="3">DSM 23546</strain>
    </source>
</reference>
<dbReference type="EMBL" id="FUYL01000002">
    <property type="protein sequence ID" value="SKB35797.1"/>
    <property type="molecule type" value="Genomic_DNA"/>
</dbReference>
<evidence type="ECO:0000313" key="3">
    <source>
        <dbReference type="Proteomes" id="UP000190339"/>
    </source>
</evidence>
<keyword evidence="3" id="KW-1185">Reference proteome</keyword>
<organism evidence="2 3">
    <name type="scientific">Maribacter arcticus</name>
    <dbReference type="NCBI Taxonomy" id="561365"/>
    <lineage>
        <taxon>Bacteria</taxon>
        <taxon>Pseudomonadati</taxon>
        <taxon>Bacteroidota</taxon>
        <taxon>Flavobacteriia</taxon>
        <taxon>Flavobacteriales</taxon>
        <taxon>Flavobacteriaceae</taxon>
        <taxon>Maribacter</taxon>
    </lineage>
</organism>
<dbReference type="PANTHER" id="PTHR43861">
    <property type="entry name" value="TRANS-ACONITATE 2-METHYLTRANSFERASE-RELATED"/>
    <property type="match status" value="1"/>
</dbReference>
<dbReference type="OrthoDB" id="2370471at2"/>
<dbReference type="RefSeq" id="WP_079511568.1">
    <property type="nucleotide sequence ID" value="NZ_CAXBOB010000028.1"/>
</dbReference>